<dbReference type="Proteomes" id="UP000069443">
    <property type="component" value="Unassembled WGS sequence"/>
</dbReference>
<name>A0A100WBZ2_MYCCR</name>
<dbReference type="STRING" id="228230.RMCC_2658"/>
<sequence>MTATVTVYLNDKTDFFGPFDAATAQLREAARFDVDAPATATELNWLLSSVFEQLNIDAPAADWARRYRDERNRSLSVGDVVVVGETAWAVARLGWDQITSDALAAGLGRQTGTAR</sequence>
<dbReference type="RefSeq" id="WP_062656841.1">
    <property type="nucleotide sequence ID" value="NZ_BCSY01000042.1"/>
</dbReference>
<dbReference type="EMBL" id="BCSY01000042">
    <property type="protein sequence ID" value="GAS95692.1"/>
    <property type="molecule type" value="Genomic_DNA"/>
</dbReference>
<keyword evidence="2" id="KW-1185">Reference proteome</keyword>
<dbReference type="AlphaFoldDB" id="A0A100WBZ2"/>
<comment type="caution">
    <text evidence="1">The sequence shown here is derived from an EMBL/GenBank/DDBJ whole genome shotgun (WGS) entry which is preliminary data.</text>
</comment>
<dbReference type="OrthoDB" id="4735584at2"/>
<evidence type="ECO:0000313" key="2">
    <source>
        <dbReference type="Proteomes" id="UP000069443"/>
    </source>
</evidence>
<evidence type="ECO:0000313" key="1">
    <source>
        <dbReference type="EMBL" id="GAS95692.1"/>
    </source>
</evidence>
<protein>
    <submittedName>
        <fullName evidence="1">Uncharacterized protein</fullName>
    </submittedName>
</protein>
<organism evidence="1 2">
    <name type="scientific">Mycolicibacterium canariasense</name>
    <name type="common">Mycobacterium canariasense</name>
    <dbReference type="NCBI Taxonomy" id="228230"/>
    <lineage>
        <taxon>Bacteria</taxon>
        <taxon>Bacillati</taxon>
        <taxon>Actinomycetota</taxon>
        <taxon>Actinomycetes</taxon>
        <taxon>Mycobacteriales</taxon>
        <taxon>Mycobacteriaceae</taxon>
        <taxon>Mycolicibacterium</taxon>
    </lineage>
</organism>
<reference evidence="2" key="1">
    <citation type="journal article" date="2016" name="Genome Announc.">
        <title>Draft Genome Sequences of Five Rapidly Growing Mycobacterium Species, M. thermoresistibile, M. fortuitum subsp. acetamidolyticum, M. canariasense, M. brisbanense, and M. novocastrense.</title>
        <authorList>
            <person name="Katahira K."/>
            <person name="Ogura Y."/>
            <person name="Gotoh Y."/>
            <person name="Hayashi T."/>
        </authorList>
    </citation>
    <scope>NUCLEOTIDE SEQUENCE [LARGE SCALE GENOMIC DNA]</scope>
    <source>
        <strain evidence="2">JCM15298</strain>
    </source>
</reference>
<proteinExistence type="predicted"/>
<accession>A0A100WBZ2</accession>
<gene>
    <name evidence="1" type="ORF">RMCC_2658</name>
</gene>
<reference evidence="2" key="2">
    <citation type="submission" date="2016-02" db="EMBL/GenBank/DDBJ databases">
        <title>Draft genome sequence of five rapidly growing Mycobacterium species.</title>
        <authorList>
            <person name="Katahira K."/>
            <person name="Gotou Y."/>
            <person name="Iida K."/>
            <person name="Ogura Y."/>
            <person name="Hayashi T."/>
        </authorList>
    </citation>
    <scope>NUCLEOTIDE SEQUENCE [LARGE SCALE GENOMIC DNA]</scope>
    <source>
        <strain evidence="2">JCM15298</strain>
    </source>
</reference>